<dbReference type="EMBL" id="MRZV01000518">
    <property type="protein sequence ID" value="PIK48518.1"/>
    <property type="molecule type" value="Genomic_DNA"/>
</dbReference>
<evidence type="ECO:0000313" key="10">
    <source>
        <dbReference type="EMBL" id="PIK48518.1"/>
    </source>
</evidence>
<dbReference type="Proteomes" id="UP000230750">
    <property type="component" value="Unassembled WGS sequence"/>
</dbReference>
<feature type="transmembrane region" description="Helical" evidence="8">
    <location>
        <begin position="287"/>
        <end position="307"/>
    </location>
</feature>
<dbReference type="Gene3D" id="1.20.1070.10">
    <property type="entry name" value="Rhodopsin 7-helix transmembrane proteins"/>
    <property type="match status" value="1"/>
</dbReference>
<dbReference type="SUPFAM" id="SSF81321">
    <property type="entry name" value="Family A G protein-coupled receptor-like"/>
    <property type="match status" value="1"/>
</dbReference>
<organism evidence="10 11">
    <name type="scientific">Stichopus japonicus</name>
    <name type="common">Sea cucumber</name>
    <dbReference type="NCBI Taxonomy" id="307972"/>
    <lineage>
        <taxon>Eukaryota</taxon>
        <taxon>Metazoa</taxon>
        <taxon>Echinodermata</taxon>
        <taxon>Eleutherozoa</taxon>
        <taxon>Echinozoa</taxon>
        <taxon>Holothuroidea</taxon>
        <taxon>Aspidochirotacea</taxon>
        <taxon>Aspidochirotida</taxon>
        <taxon>Stichopodidae</taxon>
        <taxon>Apostichopus</taxon>
    </lineage>
</organism>
<accession>A0A2G8KKN7</accession>
<evidence type="ECO:0000259" key="9">
    <source>
        <dbReference type="PROSITE" id="PS50262"/>
    </source>
</evidence>
<dbReference type="InterPro" id="IPR017452">
    <property type="entry name" value="GPCR_Rhodpsn_7TM"/>
</dbReference>
<dbReference type="PANTHER" id="PTHR45695">
    <property type="entry name" value="LEUCOKININ RECEPTOR-RELATED"/>
    <property type="match status" value="1"/>
</dbReference>
<dbReference type="Pfam" id="PF00001">
    <property type="entry name" value="7tm_1"/>
    <property type="match status" value="1"/>
</dbReference>
<dbReference type="InterPro" id="IPR000276">
    <property type="entry name" value="GPCR_Rhodpsn"/>
</dbReference>
<evidence type="ECO:0000256" key="4">
    <source>
        <dbReference type="ARBA" id="ARBA00023040"/>
    </source>
</evidence>
<evidence type="ECO:0000256" key="8">
    <source>
        <dbReference type="SAM" id="Phobius"/>
    </source>
</evidence>
<keyword evidence="4" id="KW-0297">G-protein coupled receptor</keyword>
<feature type="transmembrane region" description="Helical" evidence="8">
    <location>
        <begin position="249"/>
        <end position="267"/>
    </location>
</feature>
<dbReference type="PROSITE" id="PS50262">
    <property type="entry name" value="G_PROTEIN_RECEP_F1_2"/>
    <property type="match status" value="1"/>
</dbReference>
<keyword evidence="11" id="KW-1185">Reference proteome</keyword>
<dbReference type="STRING" id="307972.A0A2G8KKN7"/>
<dbReference type="AlphaFoldDB" id="A0A2G8KKN7"/>
<comment type="caution">
    <text evidence="10">The sequence shown here is derived from an EMBL/GenBank/DDBJ whole genome shotgun (WGS) entry which is preliminary data.</text>
</comment>
<gene>
    <name evidence="10" type="ORF">BSL78_14620</name>
</gene>
<keyword evidence="3 8" id="KW-1133">Transmembrane helix</keyword>
<proteinExistence type="predicted"/>
<evidence type="ECO:0000256" key="5">
    <source>
        <dbReference type="ARBA" id="ARBA00023136"/>
    </source>
</evidence>
<feature type="transmembrane region" description="Helical" evidence="8">
    <location>
        <begin position="196"/>
        <end position="214"/>
    </location>
</feature>
<dbReference type="GO" id="GO:0005886">
    <property type="term" value="C:plasma membrane"/>
    <property type="evidence" value="ECO:0007669"/>
    <property type="project" value="TreeGrafter"/>
</dbReference>
<evidence type="ECO:0000256" key="6">
    <source>
        <dbReference type="ARBA" id="ARBA00023170"/>
    </source>
</evidence>
<feature type="transmembrane region" description="Helical" evidence="8">
    <location>
        <begin position="71"/>
        <end position="91"/>
    </location>
</feature>
<feature type="transmembrane region" description="Helical" evidence="8">
    <location>
        <begin position="37"/>
        <end position="59"/>
    </location>
</feature>
<keyword evidence="7" id="KW-0807">Transducer</keyword>
<evidence type="ECO:0000256" key="3">
    <source>
        <dbReference type="ARBA" id="ARBA00022989"/>
    </source>
</evidence>
<dbReference type="GO" id="GO:0008188">
    <property type="term" value="F:neuropeptide receptor activity"/>
    <property type="evidence" value="ECO:0007669"/>
    <property type="project" value="TreeGrafter"/>
</dbReference>
<dbReference type="PANTHER" id="PTHR45695:SF26">
    <property type="entry name" value="NEUROPEPTIDE CCHAMIDE-1 RECEPTOR"/>
    <property type="match status" value="1"/>
</dbReference>
<dbReference type="OrthoDB" id="10049706at2759"/>
<keyword evidence="6 10" id="KW-0675">Receptor</keyword>
<keyword evidence="2 8" id="KW-0812">Transmembrane</keyword>
<evidence type="ECO:0000256" key="2">
    <source>
        <dbReference type="ARBA" id="ARBA00022692"/>
    </source>
</evidence>
<sequence length="379" mass="42796">MDVWSSSSSYGNGSSFDPAMVLQLCQEPMSFVVKVGITLLIAIAVFGIVVNVCYLFTVLNNHNLRTPPNLLVTNLAVADLLYLAVAVPFYVEHEINPCFQFGLAICKLMNMSQLIAQCVCIYSLMFGSIERYVAITRVGRSGHLCNNQCTMMSIVFIWLISFLLSTPIMIIAKLEVFDLVCVYLPHQTLTAQIHELIRFALLYVIPLIAISWCYSRIFSRLMKSTGTFRNERQPGLVPQLRARRRVAKMLVTITVFFAVCWLPYFAYSIWFEFISSAHSTVLDIFRHVHFCLGLINSCANPVIVYVMSSTHRRALRNTFRRRQGKDGPKNGPATTTMSKTYASESVLLRNRTPVKPEQNTDISDIAKDSHSYAVDDSLL</sequence>
<evidence type="ECO:0000256" key="7">
    <source>
        <dbReference type="ARBA" id="ARBA00023224"/>
    </source>
</evidence>
<comment type="subcellular location">
    <subcellularLocation>
        <location evidence="1">Membrane</location>
        <topology evidence="1">Multi-pass membrane protein</topology>
    </subcellularLocation>
</comment>
<feature type="transmembrane region" description="Helical" evidence="8">
    <location>
        <begin position="111"/>
        <end position="133"/>
    </location>
</feature>
<evidence type="ECO:0000313" key="11">
    <source>
        <dbReference type="Proteomes" id="UP000230750"/>
    </source>
</evidence>
<name>A0A2G8KKN7_STIJA</name>
<dbReference type="PRINTS" id="PR00237">
    <property type="entry name" value="GPCRRHODOPSN"/>
</dbReference>
<feature type="domain" description="G-protein coupled receptors family 1 profile" evidence="9">
    <location>
        <begin position="50"/>
        <end position="304"/>
    </location>
</feature>
<feature type="transmembrane region" description="Helical" evidence="8">
    <location>
        <begin position="154"/>
        <end position="176"/>
    </location>
</feature>
<dbReference type="CDD" id="cd00637">
    <property type="entry name" value="7tm_classA_rhodopsin-like"/>
    <property type="match status" value="1"/>
</dbReference>
<reference evidence="10 11" key="1">
    <citation type="journal article" date="2017" name="PLoS Biol.">
        <title>The sea cucumber genome provides insights into morphological evolution and visceral regeneration.</title>
        <authorList>
            <person name="Zhang X."/>
            <person name="Sun L."/>
            <person name="Yuan J."/>
            <person name="Sun Y."/>
            <person name="Gao Y."/>
            <person name="Zhang L."/>
            <person name="Li S."/>
            <person name="Dai H."/>
            <person name="Hamel J.F."/>
            <person name="Liu C."/>
            <person name="Yu Y."/>
            <person name="Liu S."/>
            <person name="Lin W."/>
            <person name="Guo K."/>
            <person name="Jin S."/>
            <person name="Xu P."/>
            <person name="Storey K.B."/>
            <person name="Huan P."/>
            <person name="Zhang T."/>
            <person name="Zhou Y."/>
            <person name="Zhang J."/>
            <person name="Lin C."/>
            <person name="Li X."/>
            <person name="Xing L."/>
            <person name="Huo D."/>
            <person name="Sun M."/>
            <person name="Wang L."/>
            <person name="Mercier A."/>
            <person name="Li F."/>
            <person name="Yang H."/>
            <person name="Xiang J."/>
        </authorList>
    </citation>
    <scope>NUCLEOTIDE SEQUENCE [LARGE SCALE GENOMIC DNA]</scope>
    <source>
        <strain evidence="10">Shaxun</strain>
        <tissue evidence="10">Muscle</tissue>
    </source>
</reference>
<keyword evidence="5 8" id="KW-0472">Membrane</keyword>
<protein>
    <submittedName>
        <fullName evidence="10">Putative neuromedin-B receptor-like isoform X2</fullName>
    </submittedName>
</protein>
<evidence type="ECO:0000256" key="1">
    <source>
        <dbReference type="ARBA" id="ARBA00004141"/>
    </source>
</evidence>